<dbReference type="HOGENOM" id="CLU_3338468_0_0_2"/>
<dbReference type="Proteomes" id="UP000011718">
    <property type="component" value="Chromosome"/>
</dbReference>
<accession>M1PZG5</accession>
<dbReference type="BioCyc" id="MMAZ1236903:G139K-2323-MONOMER"/>
<evidence type="ECO:0000313" key="3">
    <source>
        <dbReference type="Proteomes" id="UP000011718"/>
    </source>
</evidence>
<organism evidence="2 3">
    <name type="scientific">Methanosarcina mazei Tuc01</name>
    <dbReference type="NCBI Taxonomy" id="1236903"/>
    <lineage>
        <taxon>Archaea</taxon>
        <taxon>Methanobacteriati</taxon>
        <taxon>Methanobacteriota</taxon>
        <taxon>Stenosarchaea group</taxon>
        <taxon>Methanomicrobia</taxon>
        <taxon>Methanosarcinales</taxon>
        <taxon>Methanosarcinaceae</taxon>
        <taxon>Methanosarcina</taxon>
    </lineage>
</organism>
<sequence>MIIDPLELFIVIITGILGSSTIAYYFSRFPGLTLIFI</sequence>
<dbReference type="KEGG" id="mmaz:MmTuc01_2431"/>
<keyword evidence="1" id="KW-0472">Membrane</keyword>
<evidence type="ECO:0000313" key="2">
    <source>
        <dbReference type="EMBL" id="AGF97741.1"/>
    </source>
</evidence>
<protein>
    <submittedName>
        <fullName evidence="2">Uncharacterized protein</fullName>
    </submittedName>
</protein>
<name>M1PZG5_METMZ</name>
<evidence type="ECO:0000256" key="1">
    <source>
        <dbReference type="SAM" id="Phobius"/>
    </source>
</evidence>
<keyword evidence="1" id="KW-1133">Transmembrane helix</keyword>
<reference evidence="2 3" key="1">
    <citation type="journal article" date="2013" name="Genome Announc.">
        <title>Complete Genome of a Methanosarcina mazei Strain Isolated from Sediment Samples from an Amazonian Flooded Area.</title>
        <authorList>
            <person name="Assis das Gracas D."/>
            <person name="Thiago Juca Ramos R."/>
            <person name="Vieira Araujo A.C."/>
            <person name="Zahlouth R."/>
            <person name="Ribeiro Carneiro A."/>
            <person name="Souza Lopes T."/>
            <person name="Azevedo Barauna R."/>
            <person name="Azevedo V."/>
            <person name="Cruz Schneider M.P."/>
            <person name="Pellizari V.H."/>
            <person name="Silva A."/>
        </authorList>
    </citation>
    <scope>NUCLEOTIDE SEQUENCE [LARGE SCALE GENOMIC DNA]</scope>
    <source>
        <strain evidence="2 3">Tuc01</strain>
    </source>
</reference>
<keyword evidence="1" id="KW-0812">Transmembrane</keyword>
<dbReference type="EMBL" id="CP004144">
    <property type="protein sequence ID" value="AGF97741.1"/>
    <property type="molecule type" value="Genomic_DNA"/>
</dbReference>
<dbReference type="AlphaFoldDB" id="M1PZG5"/>
<feature type="transmembrane region" description="Helical" evidence="1">
    <location>
        <begin position="6"/>
        <end position="26"/>
    </location>
</feature>
<proteinExistence type="predicted"/>
<gene>
    <name evidence="2" type="ORF">MmTuc01_2431</name>
</gene>